<organism evidence="1 2">
    <name type="scientific">Candidatus Iainarchaeum sp</name>
    <dbReference type="NCBI Taxonomy" id="3101447"/>
    <lineage>
        <taxon>Archaea</taxon>
        <taxon>Candidatus Iainarchaeota</taxon>
        <taxon>Candidatus Iainarchaeia</taxon>
        <taxon>Candidatus Iainarchaeales</taxon>
        <taxon>Candidatus Iainarchaeaceae</taxon>
        <taxon>Candidatus Iainarchaeum</taxon>
    </lineage>
</organism>
<gene>
    <name evidence="1" type="ORF">J4478_04240</name>
</gene>
<comment type="caution">
    <text evidence="1">The sequence shown here is derived from an EMBL/GenBank/DDBJ whole genome shotgun (WGS) entry which is preliminary data.</text>
</comment>
<name>A0A8T4KX28_9ARCH</name>
<dbReference type="AlphaFoldDB" id="A0A8T4KX28"/>
<accession>A0A8T4KX28</accession>
<sequence>MKAVFDLKEVSQSWSKPTEPKRITAKEVIAEEGEQFDLTEKSEPMFRFLRCNSDKALIEYNRAYTLKGYEQPLSRTIWIELKQTIEFSSLWNSNGLTKKLTLKKLESE</sequence>
<evidence type="ECO:0000313" key="2">
    <source>
        <dbReference type="Proteomes" id="UP000680185"/>
    </source>
</evidence>
<proteinExistence type="predicted"/>
<protein>
    <submittedName>
        <fullName evidence="1">Uncharacterized protein</fullName>
    </submittedName>
</protein>
<evidence type="ECO:0000313" key="1">
    <source>
        <dbReference type="EMBL" id="MBS3058584.1"/>
    </source>
</evidence>
<reference evidence="1" key="2">
    <citation type="submission" date="2021-05" db="EMBL/GenBank/DDBJ databases">
        <title>Protein family content uncovers lineage relationships and bacterial pathway maintenance mechanisms in DPANN archaea.</title>
        <authorList>
            <person name="Castelle C.J."/>
            <person name="Meheust R."/>
            <person name="Jaffe A.L."/>
            <person name="Seitz K."/>
            <person name="Gong X."/>
            <person name="Baker B.J."/>
            <person name="Banfield J.F."/>
        </authorList>
    </citation>
    <scope>NUCLEOTIDE SEQUENCE</scope>
    <source>
        <strain evidence="1">RIFCSPLOWO2_01_FULL_43_13</strain>
    </source>
</reference>
<reference evidence="1" key="1">
    <citation type="submission" date="2021-03" db="EMBL/GenBank/DDBJ databases">
        <authorList>
            <person name="Jaffe A."/>
        </authorList>
    </citation>
    <scope>NUCLEOTIDE SEQUENCE</scope>
    <source>
        <strain evidence="1">RIFCSPLOWO2_01_FULL_43_13</strain>
    </source>
</reference>
<dbReference type="Proteomes" id="UP000680185">
    <property type="component" value="Unassembled WGS sequence"/>
</dbReference>
<dbReference type="EMBL" id="JAGVWB010000029">
    <property type="protein sequence ID" value="MBS3058584.1"/>
    <property type="molecule type" value="Genomic_DNA"/>
</dbReference>